<feature type="transmembrane region" description="Helical" evidence="1">
    <location>
        <begin position="28"/>
        <end position="52"/>
    </location>
</feature>
<gene>
    <name evidence="2" type="ORF">C3Y98_00950</name>
</gene>
<protein>
    <submittedName>
        <fullName evidence="2">Uncharacterized protein</fullName>
    </submittedName>
</protein>
<keyword evidence="1" id="KW-0472">Membrane</keyword>
<keyword evidence="1" id="KW-0812">Transmembrane</keyword>
<dbReference type="Proteomes" id="UP000297706">
    <property type="component" value="Unassembled WGS sequence"/>
</dbReference>
<name>A0A4Y9VV81_9PROT</name>
<organism evidence="2 3">
    <name type="scientific">Methylotenera oryzisoli</name>
    <dbReference type="NCBI Taxonomy" id="2080758"/>
    <lineage>
        <taxon>Bacteria</taxon>
        <taxon>Pseudomonadati</taxon>
        <taxon>Pseudomonadota</taxon>
        <taxon>Betaproteobacteria</taxon>
        <taxon>Nitrosomonadales</taxon>
        <taxon>Methylophilaceae</taxon>
        <taxon>Methylotenera</taxon>
    </lineage>
</organism>
<feature type="transmembrane region" description="Helical" evidence="1">
    <location>
        <begin position="64"/>
        <end position="83"/>
    </location>
</feature>
<evidence type="ECO:0000313" key="3">
    <source>
        <dbReference type="Proteomes" id="UP000297706"/>
    </source>
</evidence>
<keyword evidence="1" id="KW-1133">Transmembrane helix</keyword>
<keyword evidence="3" id="KW-1185">Reference proteome</keyword>
<evidence type="ECO:0000256" key="1">
    <source>
        <dbReference type="SAM" id="Phobius"/>
    </source>
</evidence>
<dbReference type="EMBL" id="PQVH01000002">
    <property type="protein sequence ID" value="TFW72959.1"/>
    <property type="molecule type" value="Genomic_DNA"/>
</dbReference>
<evidence type="ECO:0000313" key="2">
    <source>
        <dbReference type="EMBL" id="TFW72959.1"/>
    </source>
</evidence>
<dbReference type="AlphaFoldDB" id="A0A4Y9VV81"/>
<proteinExistence type="predicted"/>
<comment type="caution">
    <text evidence="2">The sequence shown here is derived from an EMBL/GenBank/DDBJ whole genome shotgun (WGS) entry which is preliminary data.</text>
</comment>
<accession>A0A4Y9VV81</accession>
<sequence length="106" mass="11718">MYLCALSALTAYSTQLASHFLFKFKPNFWLLLLLALGSLLFSALFVIAFNFVTSTNSELRKDNGFIAMATSFLVTLALNSKFIKQPDAISIGETKALKLFVISTII</sequence>
<reference evidence="2 3" key="1">
    <citation type="submission" date="2018-02" db="EMBL/GenBank/DDBJ databases">
        <title>A novel lanthanide dependent methylotroph, Methylotenera sp. La3113.</title>
        <authorList>
            <person name="Lv H."/>
            <person name="Tani A."/>
        </authorList>
    </citation>
    <scope>NUCLEOTIDE SEQUENCE [LARGE SCALE GENOMIC DNA]</scope>
    <source>
        <strain evidence="2 3">La3113</strain>
    </source>
</reference>